<gene>
    <name evidence="1" type="ORF">N0B31_10275</name>
</gene>
<keyword evidence="2" id="KW-1185">Reference proteome</keyword>
<dbReference type="Proteomes" id="UP001057580">
    <property type="component" value="Chromosome"/>
</dbReference>
<evidence type="ECO:0000313" key="1">
    <source>
        <dbReference type="EMBL" id="UWM56661.1"/>
    </source>
</evidence>
<organism evidence="1 2">
    <name type="scientific">Salinirubellus salinus</name>
    <dbReference type="NCBI Taxonomy" id="1364945"/>
    <lineage>
        <taxon>Archaea</taxon>
        <taxon>Methanobacteriati</taxon>
        <taxon>Methanobacteriota</taxon>
        <taxon>Stenosarchaea group</taxon>
        <taxon>Halobacteria</taxon>
        <taxon>Halobacteriales</taxon>
        <taxon>Natronomonadaceae</taxon>
        <taxon>Salinirubellus</taxon>
    </lineage>
</organism>
<dbReference type="KEGG" id="ssai:N0B31_10275"/>
<protein>
    <submittedName>
        <fullName evidence="1">Uncharacterized protein</fullName>
    </submittedName>
</protein>
<dbReference type="EMBL" id="CP104003">
    <property type="protein sequence ID" value="UWM56661.1"/>
    <property type="molecule type" value="Genomic_DNA"/>
</dbReference>
<accession>A0A9E7R673</accession>
<dbReference type="RefSeq" id="WP_260643775.1">
    <property type="nucleotide sequence ID" value="NZ_CP104003.1"/>
</dbReference>
<name>A0A9E7R673_9EURY</name>
<dbReference type="GeneID" id="74942811"/>
<sequence length="138" mass="16269">MSDFREWVEALDTSHVRLWEDDGDGNYHEVLDEMPLKYEEMVDEIAENSMYDRDTASEIVLSVAGLVSLSHSVLYEMLNWRLLVDDAIKADEYERIDHYTYLGFEVFDPLVEYREYSEEVMENIQEQDEHLSVGDSDE</sequence>
<reference evidence="1" key="1">
    <citation type="submission" date="2022-09" db="EMBL/GenBank/DDBJ databases">
        <title>Diverse halophilic archaea isolated from saline environments.</title>
        <authorList>
            <person name="Cui H.-L."/>
        </authorList>
    </citation>
    <scope>NUCLEOTIDE SEQUENCE</scope>
    <source>
        <strain evidence="1">ZS-35-S2</strain>
    </source>
</reference>
<proteinExistence type="predicted"/>
<dbReference type="AlphaFoldDB" id="A0A9E7R673"/>
<evidence type="ECO:0000313" key="2">
    <source>
        <dbReference type="Proteomes" id="UP001057580"/>
    </source>
</evidence>